<sequence length="197" mass="22773">MFNLKERTNPYINKPSPELDAAWSELLQYSNVRLTEAEVDAIAPDRKESSIRLPDGGYFGMLTIHHELHCVKHLHRFIYADYYFPELSSEELGRRKLHMEHCLDLLRQSIMCHADVQPITMRWAQSVPVPGANYSTPHNCYNWEAVNNWAKSRTLDRIFEPGYLKHPVFGDVYSWDGLENLTRIGLATDPPKGTESN</sequence>
<keyword evidence="10" id="KW-1185">Reference proteome</keyword>
<reference evidence="9 10" key="1">
    <citation type="submission" date="2024-09" db="EMBL/GenBank/DDBJ databases">
        <title>Itraconazole resistance in Madurella fahalii resulting from another homologue of gene encoding cytochrome P450 14-alpha sterol demethylase (CYP51).</title>
        <authorList>
            <person name="Yoshioka I."/>
            <person name="Fahal A.H."/>
            <person name="Kaneko S."/>
            <person name="Yaguchi T."/>
        </authorList>
    </citation>
    <scope>NUCLEOTIDE SEQUENCE [LARGE SCALE GENOMIC DNA]</scope>
    <source>
        <strain evidence="9 10">IFM 68171</strain>
    </source>
</reference>
<keyword evidence="3" id="KW-0812">Transmembrane</keyword>
<evidence type="ECO:0000256" key="7">
    <source>
        <dbReference type="ARBA" id="ARBA00023180"/>
    </source>
</evidence>
<dbReference type="EMBL" id="BAAFSV010000002">
    <property type="protein sequence ID" value="GAB1314596.1"/>
    <property type="molecule type" value="Genomic_DNA"/>
</dbReference>
<evidence type="ECO:0000313" key="9">
    <source>
        <dbReference type="EMBL" id="GAB1314596.1"/>
    </source>
</evidence>
<evidence type="ECO:0000313" key="10">
    <source>
        <dbReference type="Proteomes" id="UP001628179"/>
    </source>
</evidence>
<comment type="caution">
    <text evidence="9">The sequence shown here is derived from an EMBL/GenBank/DDBJ whole genome shotgun (WGS) entry which is preliminary data.</text>
</comment>
<dbReference type="InterPro" id="IPR021765">
    <property type="entry name" value="UstYa-like"/>
</dbReference>
<evidence type="ECO:0000256" key="8">
    <source>
        <dbReference type="ARBA" id="ARBA00035112"/>
    </source>
</evidence>
<dbReference type="Proteomes" id="UP001628179">
    <property type="component" value="Unassembled WGS sequence"/>
</dbReference>
<comment type="similarity">
    <text evidence="8">Belongs to the ustYa family.</text>
</comment>
<protein>
    <recommendedName>
        <fullName evidence="11">Tat pathway signal sequence protein</fullName>
    </recommendedName>
</protein>
<evidence type="ECO:0000256" key="1">
    <source>
        <dbReference type="ARBA" id="ARBA00004167"/>
    </source>
</evidence>
<evidence type="ECO:0000256" key="3">
    <source>
        <dbReference type="ARBA" id="ARBA00022692"/>
    </source>
</evidence>
<accession>A0ABQ0G9Z7</accession>
<dbReference type="PANTHER" id="PTHR33365:SF4">
    <property type="entry name" value="CYCLOCHLOROTINE BIOSYNTHESIS PROTEIN O"/>
    <property type="match status" value="1"/>
</dbReference>
<name>A0ABQ0G9Z7_9PEZI</name>
<evidence type="ECO:0000256" key="5">
    <source>
        <dbReference type="ARBA" id="ARBA00023026"/>
    </source>
</evidence>
<evidence type="ECO:0000256" key="6">
    <source>
        <dbReference type="ARBA" id="ARBA00023136"/>
    </source>
</evidence>
<keyword evidence="4" id="KW-1133">Transmembrane helix</keyword>
<dbReference type="Pfam" id="PF11807">
    <property type="entry name" value="UstYa"/>
    <property type="match status" value="1"/>
</dbReference>
<evidence type="ECO:0008006" key="11">
    <source>
        <dbReference type="Google" id="ProtNLM"/>
    </source>
</evidence>
<evidence type="ECO:0000256" key="4">
    <source>
        <dbReference type="ARBA" id="ARBA00022989"/>
    </source>
</evidence>
<keyword evidence="6" id="KW-0472">Membrane</keyword>
<dbReference type="PANTHER" id="PTHR33365">
    <property type="entry name" value="YALI0B05434P"/>
    <property type="match status" value="1"/>
</dbReference>
<dbReference type="RefSeq" id="XP_070916327.1">
    <property type="nucleotide sequence ID" value="XM_071060226.1"/>
</dbReference>
<evidence type="ECO:0000256" key="2">
    <source>
        <dbReference type="ARBA" id="ARBA00004685"/>
    </source>
</evidence>
<keyword evidence="7" id="KW-0325">Glycoprotein</keyword>
<dbReference type="GeneID" id="98175549"/>
<proteinExistence type="inferred from homology"/>
<keyword evidence="5" id="KW-0843">Virulence</keyword>
<comment type="pathway">
    <text evidence="2">Mycotoxin biosynthesis.</text>
</comment>
<gene>
    <name evidence="9" type="ORF">MFIFM68171_04806</name>
</gene>
<organism evidence="9 10">
    <name type="scientific">Madurella fahalii</name>
    <dbReference type="NCBI Taxonomy" id="1157608"/>
    <lineage>
        <taxon>Eukaryota</taxon>
        <taxon>Fungi</taxon>
        <taxon>Dikarya</taxon>
        <taxon>Ascomycota</taxon>
        <taxon>Pezizomycotina</taxon>
        <taxon>Sordariomycetes</taxon>
        <taxon>Sordariomycetidae</taxon>
        <taxon>Sordariales</taxon>
        <taxon>Sordariales incertae sedis</taxon>
        <taxon>Madurella</taxon>
    </lineage>
</organism>
<comment type="subcellular location">
    <subcellularLocation>
        <location evidence="1">Membrane</location>
        <topology evidence="1">Single-pass membrane protein</topology>
    </subcellularLocation>
</comment>